<proteinExistence type="predicted"/>
<gene>
    <name evidence="2" type="ORF">VP01_32g21</name>
</gene>
<organism evidence="2 3">
    <name type="scientific">Puccinia sorghi</name>
    <dbReference type="NCBI Taxonomy" id="27349"/>
    <lineage>
        <taxon>Eukaryota</taxon>
        <taxon>Fungi</taxon>
        <taxon>Dikarya</taxon>
        <taxon>Basidiomycota</taxon>
        <taxon>Pucciniomycotina</taxon>
        <taxon>Pucciniomycetes</taxon>
        <taxon>Pucciniales</taxon>
        <taxon>Pucciniaceae</taxon>
        <taxon>Puccinia</taxon>
    </lineage>
</organism>
<evidence type="ECO:0000313" key="2">
    <source>
        <dbReference type="EMBL" id="KNZ53240.1"/>
    </source>
</evidence>
<dbReference type="EMBL" id="LAVV01008280">
    <property type="protein sequence ID" value="KNZ53240.1"/>
    <property type="molecule type" value="Genomic_DNA"/>
</dbReference>
<comment type="caution">
    <text evidence="2">The sequence shown here is derived from an EMBL/GenBank/DDBJ whole genome shotgun (WGS) entry which is preliminary data.</text>
</comment>
<dbReference type="OrthoDB" id="2506924at2759"/>
<protein>
    <submittedName>
        <fullName evidence="2">Uncharacterized protein</fullName>
    </submittedName>
</protein>
<feature type="chain" id="PRO_5005568193" evidence="1">
    <location>
        <begin position="20"/>
        <end position="138"/>
    </location>
</feature>
<evidence type="ECO:0000256" key="1">
    <source>
        <dbReference type="SAM" id="SignalP"/>
    </source>
</evidence>
<evidence type="ECO:0000313" key="3">
    <source>
        <dbReference type="Proteomes" id="UP000037035"/>
    </source>
</evidence>
<dbReference type="AlphaFoldDB" id="A0A0L6UZC3"/>
<accession>A0A0L6UZC3</accession>
<keyword evidence="3" id="KW-1185">Reference proteome</keyword>
<name>A0A0L6UZC3_9BASI</name>
<reference evidence="2 3" key="1">
    <citation type="submission" date="2015-08" db="EMBL/GenBank/DDBJ databases">
        <title>Next Generation Sequencing and Analysis of the Genome of Puccinia sorghi L Schw, the Causal Agent of Maize Common Rust.</title>
        <authorList>
            <person name="Rochi L."/>
            <person name="Burguener G."/>
            <person name="Darino M."/>
            <person name="Turjanski A."/>
            <person name="Kreff E."/>
            <person name="Dieguez M.J."/>
            <person name="Sacco F."/>
        </authorList>
    </citation>
    <scope>NUCLEOTIDE SEQUENCE [LARGE SCALE GENOMIC DNA]</scope>
    <source>
        <strain evidence="2 3">RO10H11247</strain>
    </source>
</reference>
<dbReference type="VEuPathDB" id="FungiDB:VP01_32g21"/>
<feature type="signal peptide" evidence="1">
    <location>
        <begin position="1"/>
        <end position="19"/>
    </location>
</feature>
<dbReference type="Proteomes" id="UP000037035">
    <property type="component" value="Unassembled WGS sequence"/>
</dbReference>
<sequence length="138" mass="14997">MKTVALLLAFCALSGLTRAAPLLRTAWFVSPIVTYPGATVVEKAITQPREWSMMLRGINPAMEFIHAIGRAAHPGELIGGLNSFRKALQSNDPVFAGLALRNLRRIRNEAPKPATRRGRLHAADRTRSQAEAAVAAFP</sequence>
<keyword evidence="1" id="KW-0732">Signal</keyword>